<evidence type="ECO:0000256" key="1">
    <source>
        <dbReference type="ARBA" id="ARBA00022729"/>
    </source>
</evidence>
<evidence type="ECO:0000313" key="7">
    <source>
        <dbReference type="EMBL" id="QDT66584.1"/>
    </source>
</evidence>
<evidence type="ECO:0000259" key="6">
    <source>
        <dbReference type="Pfam" id="PF00150"/>
    </source>
</evidence>
<dbReference type="PANTHER" id="PTHR31297:SF17">
    <property type="entry name" value="ENDOGLUCANASE"/>
    <property type="match status" value="1"/>
</dbReference>
<dbReference type="EC" id="3.2.1.4" evidence="7"/>
<keyword evidence="2 4" id="KW-0378">Hydrolase</keyword>
<name>A0A517TDY5_9PLAN</name>
<feature type="signal peptide" evidence="5">
    <location>
        <begin position="1"/>
        <end position="25"/>
    </location>
</feature>
<keyword evidence="1 5" id="KW-0732">Signal</keyword>
<organism evidence="7 8">
    <name type="scientific">Calycomorphotria hydatis</name>
    <dbReference type="NCBI Taxonomy" id="2528027"/>
    <lineage>
        <taxon>Bacteria</taxon>
        <taxon>Pseudomonadati</taxon>
        <taxon>Planctomycetota</taxon>
        <taxon>Planctomycetia</taxon>
        <taxon>Planctomycetales</taxon>
        <taxon>Planctomycetaceae</taxon>
        <taxon>Calycomorphotria</taxon>
    </lineage>
</organism>
<dbReference type="Pfam" id="PF00150">
    <property type="entry name" value="Cellulase"/>
    <property type="match status" value="1"/>
</dbReference>
<dbReference type="GO" id="GO:0008810">
    <property type="term" value="F:cellulase activity"/>
    <property type="evidence" value="ECO:0007669"/>
    <property type="project" value="UniProtKB-EC"/>
</dbReference>
<accession>A0A517TDY5</accession>
<evidence type="ECO:0000256" key="4">
    <source>
        <dbReference type="RuleBase" id="RU361153"/>
    </source>
</evidence>
<dbReference type="PANTHER" id="PTHR31297">
    <property type="entry name" value="GLUCAN ENDO-1,6-BETA-GLUCOSIDASE B"/>
    <property type="match status" value="1"/>
</dbReference>
<keyword evidence="3 4" id="KW-0326">Glycosidase</keyword>
<dbReference type="RefSeq" id="WP_145265789.1">
    <property type="nucleotide sequence ID" value="NZ_CP036316.1"/>
</dbReference>
<dbReference type="InterPro" id="IPR001547">
    <property type="entry name" value="Glyco_hydro_5"/>
</dbReference>
<evidence type="ECO:0000256" key="3">
    <source>
        <dbReference type="ARBA" id="ARBA00023295"/>
    </source>
</evidence>
<dbReference type="GO" id="GO:0009251">
    <property type="term" value="P:glucan catabolic process"/>
    <property type="evidence" value="ECO:0007669"/>
    <property type="project" value="TreeGrafter"/>
</dbReference>
<dbReference type="PROSITE" id="PS51257">
    <property type="entry name" value="PROKAR_LIPOPROTEIN"/>
    <property type="match status" value="1"/>
</dbReference>
<evidence type="ECO:0000256" key="2">
    <source>
        <dbReference type="ARBA" id="ARBA00022801"/>
    </source>
</evidence>
<dbReference type="GO" id="GO:0008422">
    <property type="term" value="F:beta-glucosidase activity"/>
    <property type="evidence" value="ECO:0007669"/>
    <property type="project" value="TreeGrafter"/>
</dbReference>
<dbReference type="GO" id="GO:0005576">
    <property type="term" value="C:extracellular region"/>
    <property type="evidence" value="ECO:0007669"/>
    <property type="project" value="TreeGrafter"/>
</dbReference>
<dbReference type="PROSITE" id="PS00659">
    <property type="entry name" value="GLYCOSYL_HYDROL_F5"/>
    <property type="match status" value="1"/>
</dbReference>
<comment type="similarity">
    <text evidence="4">Belongs to the glycosyl hydrolase 5 (cellulase A) family.</text>
</comment>
<dbReference type="InterPro" id="IPR050386">
    <property type="entry name" value="Glycosyl_hydrolase_5"/>
</dbReference>
<dbReference type="SUPFAM" id="SSF51445">
    <property type="entry name" value="(Trans)glycosidases"/>
    <property type="match status" value="1"/>
</dbReference>
<proteinExistence type="inferred from homology"/>
<feature type="chain" id="PRO_5021800055" evidence="5">
    <location>
        <begin position="26"/>
        <end position="355"/>
    </location>
</feature>
<dbReference type="Gene3D" id="3.20.20.80">
    <property type="entry name" value="Glycosidases"/>
    <property type="match status" value="1"/>
</dbReference>
<evidence type="ECO:0000256" key="5">
    <source>
        <dbReference type="SAM" id="SignalP"/>
    </source>
</evidence>
<dbReference type="EMBL" id="CP036316">
    <property type="protein sequence ID" value="QDT66584.1"/>
    <property type="molecule type" value="Genomic_DNA"/>
</dbReference>
<dbReference type="GO" id="GO:0009986">
    <property type="term" value="C:cell surface"/>
    <property type="evidence" value="ECO:0007669"/>
    <property type="project" value="TreeGrafter"/>
</dbReference>
<keyword evidence="8" id="KW-1185">Reference proteome</keyword>
<protein>
    <submittedName>
        <fullName evidence="7">Endoglucanase H</fullName>
        <ecNumber evidence="7">3.2.1.4</ecNumber>
    </submittedName>
</protein>
<dbReference type="FunFam" id="3.20.20.80:FF:000189">
    <property type="entry name" value="Endoglucanase"/>
    <property type="match status" value="1"/>
</dbReference>
<sequence length="355" mass="40814" precursor="true">MKTPHKIVRCLFVTILACTFGSASGCARGDEAAPSDRILSAVDEETFRQAALLGRGINLGNALDAPKEGEWGMTIKDEYFPIIRDAGFDSVRIPIRWSAHADISAPYTIDAEFFERVDHVIDQALAADLAVVINVHHYEQIHSAPGEHITRFLRLWVQIADRYQNLPEKVYFELLNEPYNKLNAKRWNDLLVPALKTVRANNPNRLVIIGPARWNNINALKELELPEDDRRLISTVHYYEPFQFTHQQAPWVDGADKWKDREWTGSPREIKTLRNDFEKVHRWSRQHGRPIYLGEFGAYSKADMPSRARWNQAVRETAEGNGFSWSYWEFASGFGAYDPEKEAWREPLLKALVPK</sequence>
<evidence type="ECO:0000313" key="8">
    <source>
        <dbReference type="Proteomes" id="UP000319976"/>
    </source>
</evidence>
<dbReference type="InterPro" id="IPR017853">
    <property type="entry name" value="GH"/>
</dbReference>
<gene>
    <name evidence="7" type="primary">celH</name>
    <name evidence="7" type="ORF">V22_38540</name>
</gene>
<feature type="domain" description="Glycoside hydrolase family 5" evidence="6">
    <location>
        <begin position="69"/>
        <end position="330"/>
    </location>
</feature>
<dbReference type="Proteomes" id="UP000319976">
    <property type="component" value="Chromosome"/>
</dbReference>
<dbReference type="InterPro" id="IPR018087">
    <property type="entry name" value="Glyco_hydro_5_CS"/>
</dbReference>
<dbReference type="AlphaFoldDB" id="A0A517TDY5"/>
<dbReference type="OrthoDB" id="9800955at2"/>
<reference evidence="7 8" key="1">
    <citation type="submission" date="2019-02" db="EMBL/GenBank/DDBJ databases">
        <title>Deep-cultivation of Planctomycetes and their phenomic and genomic characterization uncovers novel biology.</title>
        <authorList>
            <person name="Wiegand S."/>
            <person name="Jogler M."/>
            <person name="Boedeker C."/>
            <person name="Pinto D."/>
            <person name="Vollmers J."/>
            <person name="Rivas-Marin E."/>
            <person name="Kohn T."/>
            <person name="Peeters S.H."/>
            <person name="Heuer A."/>
            <person name="Rast P."/>
            <person name="Oberbeckmann S."/>
            <person name="Bunk B."/>
            <person name="Jeske O."/>
            <person name="Meyerdierks A."/>
            <person name="Storesund J.E."/>
            <person name="Kallscheuer N."/>
            <person name="Luecker S."/>
            <person name="Lage O.M."/>
            <person name="Pohl T."/>
            <person name="Merkel B.J."/>
            <person name="Hornburger P."/>
            <person name="Mueller R.-W."/>
            <person name="Bruemmer F."/>
            <person name="Labrenz M."/>
            <person name="Spormann A.M."/>
            <person name="Op den Camp H."/>
            <person name="Overmann J."/>
            <person name="Amann R."/>
            <person name="Jetten M.S.M."/>
            <person name="Mascher T."/>
            <person name="Medema M.H."/>
            <person name="Devos D.P."/>
            <person name="Kaster A.-K."/>
            <person name="Ovreas L."/>
            <person name="Rohde M."/>
            <person name="Galperin M.Y."/>
            <person name="Jogler C."/>
        </authorList>
    </citation>
    <scope>NUCLEOTIDE SEQUENCE [LARGE SCALE GENOMIC DNA]</scope>
    <source>
        <strain evidence="7 8">V22</strain>
    </source>
</reference>
<dbReference type="KEGG" id="chya:V22_38540"/>